<organism evidence="2 3">
    <name type="scientific">Clunio marinus</name>
    <dbReference type="NCBI Taxonomy" id="568069"/>
    <lineage>
        <taxon>Eukaryota</taxon>
        <taxon>Metazoa</taxon>
        <taxon>Ecdysozoa</taxon>
        <taxon>Arthropoda</taxon>
        <taxon>Hexapoda</taxon>
        <taxon>Insecta</taxon>
        <taxon>Pterygota</taxon>
        <taxon>Neoptera</taxon>
        <taxon>Endopterygota</taxon>
        <taxon>Diptera</taxon>
        <taxon>Nematocera</taxon>
        <taxon>Chironomoidea</taxon>
        <taxon>Chironomidae</taxon>
        <taxon>Clunio</taxon>
    </lineage>
</organism>
<reference evidence="2 3" key="1">
    <citation type="submission" date="2015-04" db="EMBL/GenBank/DDBJ databases">
        <authorList>
            <person name="Syromyatnikov M.Y."/>
            <person name="Popov V.N."/>
        </authorList>
    </citation>
    <scope>NUCLEOTIDE SEQUENCE [LARGE SCALE GENOMIC DNA]</scope>
</reference>
<accession>A0A1J1I114</accession>
<keyword evidence="1" id="KW-0472">Membrane</keyword>
<dbReference type="EMBL" id="CVRI01000038">
    <property type="protein sequence ID" value="CRK94024.1"/>
    <property type="molecule type" value="Genomic_DNA"/>
</dbReference>
<protein>
    <submittedName>
        <fullName evidence="2">CLUMA_CG007549, isoform B</fullName>
    </submittedName>
</protein>
<keyword evidence="1" id="KW-1133">Transmembrane helix</keyword>
<keyword evidence="1" id="KW-0812">Transmembrane</keyword>
<evidence type="ECO:0000313" key="3">
    <source>
        <dbReference type="Proteomes" id="UP000183832"/>
    </source>
</evidence>
<keyword evidence="3" id="KW-1185">Reference proteome</keyword>
<name>A0A1J1I114_9DIPT</name>
<sequence>MFGECENLTIQFSHQNKRKRKVWKKFGILLIPICDYVCHLATYPNFSDKSRRNRLFVLMLKSKSTHENNSPKE</sequence>
<dbReference type="AlphaFoldDB" id="A0A1J1I114"/>
<dbReference type="OrthoDB" id="2261329at2759"/>
<feature type="transmembrane region" description="Helical" evidence="1">
    <location>
        <begin position="26"/>
        <end position="46"/>
    </location>
</feature>
<dbReference type="Proteomes" id="UP000183832">
    <property type="component" value="Unassembled WGS sequence"/>
</dbReference>
<gene>
    <name evidence="2" type="ORF">CLUMA_CG007549</name>
</gene>
<evidence type="ECO:0000313" key="2">
    <source>
        <dbReference type="EMBL" id="CRK94024.1"/>
    </source>
</evidence>
<proteinExistence type="predicted"/>
<evidence type="ECO:0000256" key="1">
    <source>
        <dbReference type="SAM" id="Phobius"/>
    </source>
</evidence>